<organism evidence="5 6">
    <name type="scientific">Streptococcus pyogenes serotype M49 (strain NZ131)</name>
    <dbReference type="NCBI Taxonomy" id="471876"/>
    <lineage>
        <taxon>Bacteria</taxon>
        <taxon>Bacillati</taxon>
        <taxon>Bacillota</taxon>
        <taxon>Bacilli</taxon>
        <taxon>Lactobacillales</taxon>
        <taxon>Streptococcaceae</taxon>
        <taxon>Streptococcus</taxon>
    </lineage>
</organism>
<evidence type="ECO:0000259" key="2">
    <source>
        <dbReference type="Pfam" id="PF01695"/>
    </source>
</evidence>
<evidence type="ECO:0000313" key="6">
    <source>
        <dbReference type="Proteomes" id="UP000001039"/>
    </source>
</evidence>
<feature type="domain" description="DnaB/C C-terminal" evidence="3">
    <location>
        <begin position="177"/>
        <end position="221"/>
    </location>
</feature>
<reference evidence="5 6" key="1">
    <citation type="journal article" date="2008" name="J. Bacteriol.">
        <title>Genome sequence of a nephritogenic and highly transformable M49 strain of Streptococcus pyogenes.</title>
        <authorList>
            <person name="McShan W.M."/>
            <person name="Ferretti J.J."/>
            <person name="Karasawa T."/>
            <person name="Suvorov A.N."/>
            <person name="Lin S."/>
            <person name="Qin B."/>
            <person name="Jia H."/>
            <person name="Kenton S."/>
            <person name="Najar F."/>
            <person name="Wu H."/>
            <person name="Scott J."/>
            <person name="Roe B.A."/>
            <person name="Savic D.J."/>
        </authorList>
    </citation>
    <scope>NUCLEOTIDE SEQUENCE [LARGE SCALE GENOMIC DNA]</scope>
    <source>
        <strain evidence="5 6">NZ131</strain>
    </source>
</reference>
<dbReference type="HOGENOM" id="CLU_520655_0_0_9"/>
<dbReference type="InterPro" id="IPR006343">
    <property type="entry name" value="DnaB/C_C"/>
</dbReference>
<dbReference type="GO" id="GO:0005524">
    <property type="term" value="F:ATP binding"/>
    <property type="evidence" value="ECO:0007669"/>
    <property type="project" value="InterPro"/>
</dbReference>
<dbReference type="InterPro" id="IPR002611">
    <property type="entry name" value="IstB_ATP-bd"/>
</dbReference>
<dbReference type="Pfam" id="PF09681">
    <property type="entry name" value="Phage_rep_org_N"/>
    <property type="match status" value="1"/>
</dbReference>
<sequence length="523" mass="60652">MAQKSKTKIYYWLKFDKHFFDNLFIKRLLRNFPGGSEMIVIYIRLMLEAIENDCIIDYEGTFDNYAEELALRLETSEEQINMALAYFVKCGVIQVDDGGNTHYPQAKALLGQETNWNRYKKKQAELEKFQLLSNQVPTEIEKDKKIDINIDIKSEVEEEIKDSSSAANVNNFKIISDYFQQEIGILSQNQFEQLSDYITITKMEVDVVKEAITRAADNSKRLLDTLTLYCEIGDKTESLRWLKLKKNKGNSNIENLNKKRYRNMILGDEDALTKIAISYQQNTKKEDAVCEKHGCRYITVLKTGLTVCPDCHREELENQNTLHVQKQYERELENKRLYYLKKLSIMDDELENASFDNFRADTAKHKEVLSWAKTMANDWFSGGKGNIIMTGKAGRGKSHLAYSIIRGLSDKTKKLGLLVNVTDLLSEIKRDFSKEAFWMDKLKDVDYLVLDDLGAEKVSDWSTSIIYSLLNKRTNTIITTNLTPAEIRKIYGERIASRIRKGCDKSHIMEFDGMEDERMKLWN</sequence>
<dbReference type="NCBIfam" id="TIGR01714">
    <property type="entry name" value="phage_rep_org_N"/>
    <property type="match status" value="1"/>
</dbReference>
<accession>A0A0H3C096</accession>
<dbReference type="Proteomes" id="UP000001039">
    <property type="component" value="Chromosome"/>
</dbReference>
<dbReference type="Gene3D" id="1.10.10.630">
    <property type="entry name" value="DnaD domain-like"/>
    <property type="match status" value="1"/>
</dbReference>
<proteinExistence type="inferred from homology"/>
<dbReference type="EMBL" id="CP000829">
    <property type="protein sequence ID" value="ACI61773.1"/>
    <property type="molecule type" value="Genomic_DNA"/>
</dbReference>
<dbReference type="NCBIfam" id="TIGR01446">
    <property type="entry name" value="DnaD_dom"/>
    <property type="match status" value="1"/>
</dbReference>
<dbReference type="SUPFAM" id="SSF52540">
    <property type="entry name" value="P-loop containing nucleoside triphosphate hydrolases"/>
    <property type="match status" value="1"/>
</dbReference>
<name>A0A0H3C096_STRPZ</name>
<dbReference type="Gene3D" id="3.40.50.300">
    <property type="entry name" value="P-loop containing nucleotide triphosphate hydrolases"/>
    <property type="match status" value="1"/>
</dbReference>
<feature type="domain" description="Phage replisome organiser N-terminal" evidence="4">
    <location>
        <begin position="12"/>
        <end position="116"/>
    </location>
</feature>
<dbReference type="AlphaFoldDB" id="A0A0H3C096"/>
<dbReference type="InterPro" id="IPR010056">
    <property type="entry name" value="Phage_rep_org__N"/>
</dbReference>
<dbReference type="Pfam" id="PF07261">
    <property type="entry name" value="DnaB_2"/>
    <property type="match status" value="1"/>
</dbReference>
<feature type="domain" description="IstB-like ATP-binding" evidence="2">
    <location>
        <begin position="340"/>
        <end position="493"/>
    </location>
</feature>
<dbReference type="InterPro" id="IPR034829">
    <property type="entry name" value="DnaD-like_sf"/>
</dbReference>
<dbReference type="InterPro" id="IPR027417">
    <property type="entry name" value="P-loop_NTPase"/>
</dbReference>
<evidence type="ECO:0000256" key="1">
    <source>
        <dbReference type="ARBA" id="ARBA00093462"/>
    </source>
</evidence>
<dbReference type="Pfam" id="PF01695">
    <property type="entry name" value="IstB_IS21"/>
    <property type="match status" value="1"/>
</dbReference>
<dbReference type="GO" id="GO:0006260">
    <property type="term" value="P:DNA replication"/>
    <property type="evidence" value="ECO:0007669"/>
    <property type="project" value="TreeGrafter"/>
</dbReference>
<comment type="similarity">
    <text evidence="1">Belongs to the DnaB/DnaD family.</text>
</comment>
<dbReference type="PANTHER" id="PTHR30050:SF4">
    <property type="entry name" value="ATP-BINDING PROTEIN RV3427C IN INSERTION SEQUENCE-RELATED"/>
    <property type="match status" value="1"/>
</dbReference>
<dbReference type="KEGG" id="soz:Spy49_1506c"/>
<evidence type="ECO:0000259" key="3">
    <source>
        <dbReference type="Pfam" id="PF07261"/>
    </source>
</evidence>
<protein>
    <submittedName>
        <fullName evidence="5">DNA replication protein dnaC</fullName>
    </submittedName>
</protein>
<gene>
    <name evidence="5" type="ordered locus">Spy49_1506c</name>
</gene>
<evidence type="ECO:0000313" key="5">
    <source>
        <dbReference type="EMBL" id="ACI61773.1"/>
    </source>
</evidence>
<evidence type="ECO:0000259" key="4">
    <source>
        <dbReference type="Pfam" id="PF09681"/>
    </source>
</evidence>
<dbReference type="PANTHER" id="PTHR30050">
    <property type="entry name" value="CHROMOSOMAL REPLICATION INITIATOR PROTEIN DNAA"/>
    <property type="match status" value="1"/>
</dbReference>